<name>A0A817X0X2_9BILA</name>
<dbReference type="Proteomes" id="UP000663838">
    <property type="component" value="Unassembled WGS sequence"/>
</dbReference>
<dbReference type="PANTHER" id="PTHR43201:SF5">
    <property type="entry name" value="MEDIUM-CHAIN ACYL-COA LIGASE ACSF2, MITOCHONDRIAL"/>
    <property type="match status" value="1"/>
</dbReference>
<keyword evidence="2" id="KW-0436">Ligase</keyword>
<sequence length="114" mass="13395">MCGYYDDIERTQDIITSLRWLMIDDEGKMDQSGYVYFVKRQKEIVTRDGVNIYPVEVDNTIAEHPHVLNAQIYCIDNELYGEDVCVCVCVCVWIRLKSDPPECQIEDIRHFIKD</sequence>
<dbReference type="GO" id="GO:0006631">
    <property type="term" value="P:fatty acid metabolic process"/>
    <property type="evidence" value="ECO:0007669"/>
    <property type="project" value="TreeGrafter"/>
</dbReference>
<organism evidence="3 5">
    <name type="scientific">Rotaria socialis</name>
    <dbReference type="NCBI Taxonomy" id="392032"/>
    <lineage>
        <taxon>Eukaryota</taxon>
        <taxon>Metazoa</taxon>
        <taxon>Spiralia</taxon>
        <taxon>Gnathifera</taxon>
        <taxon>Rotifera</taxon>
        <taxon>Eurotatoria</taxon>
        <taxon>Bdelloidea</taxon>
        <taxon>Philodinida</taxon>
        <taxon>Philodinidae</taxon>
        <taxon>Rotaria</taxon>
    </lineage>
</organism>
<gene>
    <name evidence="3" type="ORF">KIK155_LOCUS4644</name>
    <name evidence="4" type="ORF">TOA249_LOCUS21709</name>
</gene>
<reference evidence="3" key="1">
    <citation type="submission" date="2021-02" db="EMBL/GenBank/DDBJ databases">
        <authorList>
            <person name="Nowell W R."/>
        </authorList>
    </citation>
    <scope>NUCLEOTIDE SEQUENCE</scope>
</reference>
<dbReference type="Proteomes" id="UP000663865">
    <property type="component" value="Unassembled WGS sequence"/>
</dbReference>
<dbReference type="EMBL" id="CAJNYV010000505">
    <property type="protein sequence ID" value="CAF3362836.1"/>
    <property type="molecule type" value="Genomic_DNA"/>
</dbReference>
<evidence type="ECO:0000313" key="4">
    <source>
        <dbReference type="EMBL" id="CAF4773116.1"/>
    </source>
</evidence>
<protein>
    <submittedName>
        <fullName evidence="3">Uncharacterized protein</fullName>
    </submittedName>
</protein>
<dbReference type="InterPro" id="IPR045851">
    <property type="entry name" value="AMP-bd_C_sf"/>
</dbReference>
<dbReference type="GO" id="GO:0031956">
    <property type="term" value="F:medium-chain fatty acid-CoA ligase activity"/>
    <property type="evidence" value="ECO:0007669"/>
    <property type="project" value="TreeGrafter"/>
</dbReference>
<evidence type="ECO:0000313" key="3">
    <source>
        <dbReference type="EMBL" id="CAF3362836.1"/>
    </source>
</evidence>
<comment type="caution">
    <text evidence="3">The sequence shown here is derived from an EMBL/GenBank/DDBJ whole genome shotgun (WGS) entry which is preliminary data.</text>
</comment>
<comment type="similarity">
    <text evidence="1">Belongs to the ATP-dependent AMP-binding enzyme family.</text>
</comment>
<evidence type="ECO:0000313" key="5">
    <source>
        <dbReference type="Proteomes" id="UP000663865"/>
    </source>
</evidence>
<dbReference type="Gene3D" id="2.30.38.10">
    <property type="entry name" value="Luciferase, Domain 3"/>
    <property type="match status" value="1"/>
</dbReference>
<dbReference type="SUPFAM" id="SSF56801">
    <property type="entry name" value="Acetyl-CoA synthetase-like"/>
    <property type="match status" value="1"/>
</dbReference>
<evidence type="ECO:0000256" key="1">
    <source>
        <dbReference type="ARBA" id="ARBA00006432"/>
    </source>
</evidence>
<dbReference type="PANTHER" id="PTHR43201">
    <property type="entry name" value="ACYL-COA SYNTHETASE"/>
    <property type="match status" value="1"/>
</dbReference>
<dbReference type="Gene3D" id="3.30.300.30">
    <property type="match status" value="1"/>
</dbReference>
<proteinExistence type="inferred from homology"/>
<dbReference type="AlphaFoldDB" id="A0A817X0X2"/>
<accession>A0A817X0X2</accession>
<dbReference type="EMBL" id="CAJOBS010001901">
    <property type="protein sequence ID" value="CAF4773116.1"/>
    <property type="molecule type" value="Genomic_DNA"/>
</dbReference>
<evidence type="ECO:0000256" key="2">
    <source>
        <dbReference type="ARBA" id="ARBA00022598"/>
    </source>
</evidence>